<keyword evidence="2" id="KW-0472">Membrane</keyword>
<dbReference type="Gene3D" id="3.40.190.10">
    <property type="entry name" value="Periplasmic binding protein-like II"/>
    <property type="match status" value="1"/>
</dbReference>
<feature type="region of interest" description="Disordered" evidence="1">
    <location>
        <begin position="258"/>
        <end position="331"/>
    </location>
</feature>
<gene>
    <name evidence="3" type="ORF">IAC59_01275</name>
</gene>
<dbReference type="EMBL" id="DVNK01000009">
    <property type="protein sequence ID" value="HIU45874.1"/>
    <property type="molecule type" value="Genomic_DNA"/>
</dbReference>
<accession>A0A9D1S3B6</accession>
<reference evidence="3" key="2">
    <citation type="journal article" date="2021" name="PeerJ">
        <title>Extensive microbial diversity within the chicken gut microbiome revealed by metagenomics and culture.</title>
        <authorList>
            <person name="Gilroy R."/>
            <person name="Ravi A."/>
            <person name="Getino M."/>
            <person name="Pursley I."/>
            <person name="Horton D.L."/>
            <person name="Alikhan N.F."/>
            <person name="Baker D."/>
            <person name="Gharbi K."/>
            <person name="Hall N."/>
            <person name="Watson M."/>
            <person name="Adriaenssens E.M."/>
            <person name="Foster-Nyarko E."/>
            <person name="Jarju S."/>
            <person name="Secka A."/>
            <person name="Antonio M."/>
            <person name="Oren A."/>
            <person name="Chaudhuri R.R."/>
            <person name="La Ragione R."/>
            <person name="Hildebrand F."/>
            <person name="Pallen M.J."/>
        </authorList>
    </citation>
    <scope>NUCLEOTIDE SEQUENCE</scope>
    <source>
        <strain evidence="3">ChiSxjej2B14-8506</strain>
    </source>
</reference>
<sequence length="331" mass="36648">MPDTRITKERLKNHWLYSSWKYLLMIVIFVAGWNLTYSITEYKPPREKRLEVYFLSTAYVEENIKALEEELAPLFVGEDEGDMEELNFYVVNYGSEDDVYGPQLLMTRLASHEGDIYMVDEQTFASFVAQELATPLDEYIESGALDVTGQDLETVTRAAPAGQDENGNTIYSNERHVYALPAEPLYGFINENIISNSGMYFVVMSYTDKVDKCIELLNVFSERFRADKPDWLIEQEEQQRQEIANLPSELTVDSLNAQATPAPEATADAAQSQAPQSAADQSEAAQSDGTSTDAAAESSAATQPPDATETAVDATPAPDASTEQTAQPDAA</sequence>
<reference evidence="3" key="1">
    <citation type="submission" date="2020-10" db="EMBL/GenBank/DDBJ databases">
        <authorList>
            <person name="Gilroy R."/>
        </authorList>
    </citation>
    <scope>NUCLEOTIDE SEQUENCE</scope>
    <source>
        <strain evidence="3">ChiSxjej2B14-8506</strain>
    </source>
</reference>
<evidence type="ECO:0000256" key="1">
    <source>
        <dbReference type="SAM" id="MobiDB-lite"/>
    </source>
</evidence>
<keyword evidence="2" id="KW-0812">Transmembrane</keyword>
<dbReference type="AlphaFoldDB" id="A0A9D1S3B6"/>
<feature type="compositionally biased region" description="Low complexity" evidence="1">
    <location>
        <begin position="258"/>
        <end position="302"/>
    </location>
</feature>
<evidence type="ECO:0000313" key="3">
    <source>
        <dbReference type="EMBL" id="HIU45874.1"/>
    </source>
</evidence>
<proteinExistence type="predicted"/>
<dbReference type="Proteomes" id="UP000824123">
    <property type="component" value="Unassembled WGS sequence"/>
</dbReference>
<feature type="compositionally biased region" description="Polar residues" evidence="1">
    <location>
        <begin position="321"/>
        <end position="331"/>
    </location>
</feature>
<evidence type="ECO:0000313" key="4">
    <source>
        <dbReference type="Proteomes" id="UP000824123"/>
    </source>
</evidence>
<feature type="transmembrane region" description="Helical" evidence="2">
    <location>
        <begin position="20"/>
        <end position="39"/>
    </location>
</feature>
<organism evidence="3 4">
    <name type="scientific">Candidatus Fimadaptatus faecigallinarum</name>
    <dbReference type="NCBI Taxonomy" id="2840814"/>
    <lineage>
        <taxon>Bacteria</taxon>
        <taxon>Bacillati</taxon>
        <taxon>Bacillota</taxon>
        <taxon>Clostridia</taxon>
        <taxon>Eubacteriales</taxon>
        <taxon>Candidatus Fimadaptatus</taxon>
    </lineage>
</organism>
<evidence type="ECO:0000256" key="2">
    <source>
        <dbReference type="SAM" id="Phobius"/>
    </source>
</evidence>
<protein>
    <submittedName>
        <fullName evidence="3">Uncharacterized protein</fullName>
    </submittedName>
</protein>
<name>A0A9D1S3B6_9FIRM</name>
<comment type="caution">
    <text evidence="3">The sequence shown here is derived from an EMBL/GenBank/DDBJ whole genome shotgun (WGS) entry which is preliminary data.</text>
</comment>
<keyword evidence="2" id="KW-1133">Transmembrane helix</keyword>